<keyword evidence="1" id="KW-0805">Transcription regulation</keyword>
<keyword evidence="3" id="KW-0804">Transcription</keyword>
<dbReference type="PRINTS" id="PR00038">
    <property type="entry name" value="HTHLUXR"/>
</dbReference>
<reference evidence="6 7" key="1">
    <citation type="submission" date="2018-01" db="EMBL/GenBank/DDBJ databases">
        <title>The draft genome of an aniline degradation strain ANB-1.</title>
        <authorList>
            <person name="Zhang L."/>
            <person name="Jiang J."/>
        </authorList>
    </citation>
    <scope>NUCLEOTIDE SEQUENCE [LARGE SCALE GENOMIC DNA]</scope>
    <source>
        <strain evidence="6 7">ANB-1</strain>
    </source>
</reference>
<sequence>MKNRFMTQPRSLAGQPRRFQTPDFEALIEAAGDLIYTLDFEGRFTYMNRAFEQVLGYEPCALLGRHFTEILTEESAKVATRHYQQGLLGQERTPFFEVEARRPDGGVVHLEVRAGALIRDGEMVGRQGIARDINAIKALQTLVTEKSQRVTLLEERTRIAMAMYARIAELVYADPGAGSAGGEMLQEVQHAFDRLAAQKHGLSVADLRILGLLAQGHSNGEIADIICRSPHTVKDSVKKIMQRLNARRRAEAVACAIKLGLIAPPS</sequence>
<dbReference type="InterPro" id="IPR035965">
    <property type="entry name" value="PAS-like_dom_sf"/>
</dbReference>
<dbReference type="Pfam" id="PF00989">
    <property type="entry name" value="PAS"/>
    <property type="match status" value="1"/>
</dbReference>
<dbReference type="InterPro" id="IPR016032">
    <property type="entry name" value="Sig_transdc_resp-reg_C-effctor"/>
</dbReference>
<dbReference type="SMART" id="SM00421">
    <property type="entry name" value="HTH_LUXR"/>
    <property type="match status" value="1"/>
</dbReference>
<dbReference type="Gene3D" id="1.10.10.10">
    <property type="entry name" value="Winged helix-like DNA-binding domain superfamily/Winged helix DNA-binding domain"/>
    <property type="match status" value="1"/>
</dbReference>
<dbReference type="InterPro" id="IPR013767">
    <property type="entry name" value="PAS_fold"/>
</dbReference>
<accession>A0A2N8KMH3</accession>
<dbReference type="CDD" id="cd06170">
    <property type="entry name" value="LuxR_C_like"/>
    <property type="match status" value="1"/>
</dbReference>
<evidence type="ECO:0000256" key="3">
    <source>
        <dbReference type="ARBA" id="ARBA00023163"/>
    </source>
</evidence>
<proteinExistence type="predicted"/>
<dbReference type="Proteomes" id="UP000235994">
    <property type="component" value="Unassembled WGS sequence"/>
</dbReference>
<evidence type="ECO:0000256" key="1">
    <source>
        <dbReference type="ARBA" id="ARBA00023015"/>
    </source>
</evidence>
<keyword evidence="2" id="KW-0238">DNA-binding</keyword>
<evidence type="ECO:0000256" key="2">
    <source>
        <dbReference type="ARBA" id="ARBA00023125"/>
    </source>
</evidence>
<dbReference type="AlphaFoldDB" id="A0A2N8KMH3"/>
<dbReference type="SUPFAM" id="SSF55785">
    <property type="entry name" value="PYP-like sensor domain (PAS domain)"/>
    <property type="match status" value="1"/>
</dbReference>
<organism evidence="6 7">
    <name type="scientific">Achromobacter pulmonis</name>
    <dbReference type="NCBI Taxonomy" id="1389932"/>
    <lineage>
        <taxon>Bacteria</taxon>
        <taxon>Pseudomonadati</taxon>
        <taxon>Pseudomonadota</taxon>
        <taxon>Betaproteobacteria</taxon>
        <taxon>Burkholderiales</taxon>
        <taxon>Alcaligenaceae</taxon>
        <taxon>Achromobacter</taxon>
    </lineage>
</organism>
<feature type="domain" description="PAS" evidence="5">
    <location>
        <begin position="20"/>
        <end position="90"/>
    </location>
</feature>
<dbReference type="PROSITE" id="PS50112">
    <property type="entry name" value="PAS"/>
    <property type="match status" value="1"/>
</dbReference>
<dbReference type="SUPFAM" id="SSF46894">
    <property type="entry name" value="C-terminal effector domain of the bipartite response regulators"/>
    <property type="match status" value="1"/>
</dbReference>
<dbReference type="GO" id="GO:0006355">
    <property type="term" value="P:regulation of DNA-templated transcription"/>
    <property type="evidence" value="ECO:0007669"/>
    <property type="project" value="InterPro"/>
</dbReference>
<dbReference type="PROSITE" id="PS50043">
    <property type="entry name" value="HTH_LUXR_2"/>
    <property type="match status" value="1"/>
</dbReference>
<dbReference type="GO" id="GO:0016301">
    <property type="term" value="F:kinase activity"/>
    <property type="evidence" value="ECO:0007669"/>
    <property type="project" value="UniProtKB-KW"/>
</dbReference>
<evidence type="ECO:0000259" key="4">
    <source>
        <dbReference type="PROSITE" id="PS50043"/>
    </source>
</evidence>
<dbReference type="CDD" id="cd00130">
    <property type="entry name" value="PAS"/>
    <property type="match status" value="1"/>
</dbReference>
<dbReference type="EMBL" id="POQS01000002">
    <property type="protein sequence ID" value="PND34654.1"/>
    <property type="molecule type" value="Genomic_DNA"/>
</dbReference>
<dbReference type="Gene3D" id="3.30.450.20">
    <property type="entry name" value="PAS domain"/>
    <property type="match status" value="1"/>
</dbReference>
<dbReference type="InterPro" id="IPR000792">
    <property type="entry name" value="Tscrpt_reg_LuxR_C"/>
</dbReference>
<evidence type="ECO:0000313" key="7">
    <source>
        <dbReference type="Proteomes" id="UP000235994"/>
    </source>
</evidence>
<evidence type="ECO:0000313" key="6">
    <source>
        <dbReference type="EMBL" id="PND34654.1"/>
    </source>
</evidence>
<name>A0A2N8KMH3_9BURK</name>
<dbReference type="InterPro" id="IPR036388">
    <property type="entry name" value="WH-like_DNA-bd_sf"/>
</dbReference>
<keyword evidence="6" id="KW-0418">Kinase</keyword>
<dbReference type="GO" id="GO:0003677">
    <property type="term" value="F:DNA binding"/>
    <property type="evidence" value="ECO:0007669"/>
    <property type="project" value="UniProtKB-KW"/>
</dbReference>
<keyword evidence="6" id="KW-0808">Transferase</keyword>
<evidence type="ECO:0000259" key="5">
    <source>
        <dbReference type="PROSITE" id="PS50112"/>
    </source>
</evidence>
<dbReference type="PANTHER" id="PTHR44688">
    <property type="entry name" value="DNA-BINDING TRANSCRIPTIONAL ACTIVATOR DEVR_DOSR"/>
    <property type="match status" value="1"/>
</dbReference>
<protein>
    <submittedName>
        <fullName evidence="6">Histidine kinase</fullName>
    </submittedName>
</protein>
<feature type="domain" description="HTH luxR-type" evidence="4">
    <location>
        <begin position="195"/>
        <end position="260"/>
    </location>
</feature>
<dbReference type="Pfam" id="PF00196">
    <property type="entry name" value="GerE"/>
    <property type="match status" value="1"/>
</dbReference>
<keyword evidence="7" id="KW-1185">Reference proteome</keyword>
<dbReference type="PANTHER" id="PTHR44688:SF16">
    <property type="entry name" value="DNA-BINDING TRANSCRIPTIONAL ACTIVATOR DEVR_DOSR"/>
    <property type="match status" value="1"/>
</dbReference>
<dbReference type="InterPro" id="IPR000014">
    <property type="entry name" value="PAS"/>
</dbReference>
<gene>
    <name evidence="6" type="ORF">C1I89_10785</name>
</gene>
<dbReference type="SMART" id="SM00091">
    <property type="entry name" value="PAS"/>
    <property type="match status" value="1"/>
</dbReference>
<dbReference type="NCBIfam" id="TIGR00229">
    <property type="entry name" value="sensory_box"/>
    <property type="match status" value="1"/>
</dbReference>
<comment type="caution">
    <text evidence="6">The sequence shown here is derived from an EMBL/GenBank/DDBJ whole genome shotgun (WGS) entry which is preliminary data.</text>
</comment>